<dbReference type="PANTHER" id="PTHR47163">
    <property type="entry name" value="DDE_TNP_IS1595 DOMAIN-CONTAINING PROTEIN"/>
    <property type="match status" value="1"/>
</dbReference>
<accession>A0A8X6TY55</accession>
<dbReference type="EMBL" id="BMAW01113802">
    <property type="protein sequence ID" value="GFT58870.1"/>
    <property type="molecule type" value="Genomic_DNA"/>
</dbReference>
<name>A0A8X6TY55_NEPPI</name>
<feature type="region of interest" description="Disordered" evidence="1">
    <location>
        <begin position="1"/>
        <end position="41"/>
    </location>
</feature>
<proteinExistence type="predicted"/>
<dbReference type="PANTHER" id="PTHR47163:SF2">
    <property type="entry name" value="SI:DKEY-17M8.2"/>
    <property type="match status" value="1"/>
</dbReference>
<evidence type="ECO:0008006" key="4">
    <source>
        <dbReference type="Google" id="ProtNLM"/>
    </source>
</evidence>
<keyword evidence="3" id="KW-1185">Reference proteome</keyword>
<dbReference type="Proteomes" id="UP000887013">
    <property type="component" value="Unassembled WGS sequence"/>
</dbReference>
<comment type="caution">
    <text evidence="2">The sequence shown here is derived from an EMBL/GenBank/DDBJ whole genome shotgun (WGS) entry which is preliminary data.</text>
</comment>
<sequence>MSEVTDAEETKFSEQSDFPKLAEELSTKKRKESHPHIPSVDKRKYGGMKAQELRSILSSDIITFCQDLKLLATSVTCFCGDEATLVNRRETNDGCFWSCRKSKLHYGRMSIRKGSWFENSRLTIPDILWIAYMWIYEYSFLSMLHECNQSDQTLTDWCCKFQDACQVILECKSDPIGGSDKLVEIFEGKFKDYRVSKKASRVSKKDSSNQWVFCAIEQFSTNSIFLIVQDKKSDTLREVFDKYILPGTTVFSNVWNAYKDLSCESFDYLTNEKMLTFHDSYTKNDMDTIDAFQIIAERTCLHYNDWNKFEYDVTFCEYMYRRSLSFAPDAYLAFLKDIAMIYKPLDRIIKKPDE</sequence>
<evidence type="ECO:0000313" key="3">
    <source>
        <dbReference type="Proteomes" id="UP000887013"/>
    </source>
</evidence>
<organism evidence="2 3">
    <name type="scientific">Nephila pilipes</name>
    <name type="common">Giant wood spider</name>
    <name type="synonym">Nephila maculata</name>
    <dbReference type="NCBI Taxonomy" id="299642"/>
    <lineage>
        <taxon>Eukaryota</taxon>
        <taxon>Metazoa</taxon>
        <taxon>Ecdysozoa</taxon>
        <taxon>Arthropoda</taxon>
        <taxon>Chelicerata</taxon>
        <taxon>Arachnida</taxon>
        <taxon>Araneae</taxon>
        <taxon>Araneomorphae</taxon>
        <taxon>Entelegynae</taxon>
        <taxon>Araneoidea</taxon>
        <taxon>Nephilidae</taxon>
        <taxon>Nephila</taxon>
    </lineage>
</organism>
<gene>
    <name evidence="2" type="ORF">NPIL_217851</name>
</gene>
<dbReference type="InterPro" id="IPR053164">
    <property type="entry name" value="IS1016-like_transposase"/>
</dbReference>
<evidence type="ECO:0000256" key="1">
    <source>
        <dbReference type="SAM" id="MobiDB-lite"/>
    </source>
</evidence>
<evidence type="ECO:0000313" key="2">
    <source>
        <dbReference type="EMBL" id="GFT58870.1"/>
    </source>
</evidence>
<dbReference type="AlphaFoldDB" id="A0A8X6TY55"/>
<dbReference type="OrthoDB" id="6409943at2759"/>
<protein>
    <recommendedName>
        <fullName evidence="4">ISXO2-like transposase domain-containing protein</fullName>
    </recommendedName>
</protein>
<reference evidence="2" key="1">
    <citation type="submission" date="2020-08" db="EMBL/GenBank/DDBJ databases">
        <title>Multicomponent nature underlies the extraordinary mechanical properties of spider dragline silk.</title>
        <authorList>
            <person name="Kono N."/>
            <person name="Nakamura H."/>
            <person name="Mori M."/>
            <person name="Yoshida Y."/>
            <person name="Ohtoshi R."/>
            <person name="Malay A.D."/>
            <person name="Moran D.A.P."/>
            <person name="Tomita M."/>
            <person name="Numata K."/>
            <person name="Arakawa K."/>
        </authorList>
    </citation>
    <scope>NUCLEOTIDE SEQUENCE</scope>
</reference>